<dbReference type="PANTHER" id="PTHR31674">
    <property type="entry name" value="B3 DOMAIN-CONTAINING PROTEIN REM-LIKE 3-RELATED"/>
    <property type="match status" value="1"/>
</dbReference>
<accession>A0A6N2AIX6</accession>
<comment type="subcellular location">
    <subcellularLocation>
        <location evidence="1">Nucleus</location>
    </subcellularLocation>
</comment>
<dbReference type="GO" id="GO:0005634">
    <property type="term" value="C:nucleus"/>
    <property type="evidence" value="ECO:0007669"/>
    <property type="project" value="UniProtKB-SubCell"/>
</dbReference>
<keyword evidence="4" id="KW-0804">Transcription</keyword>
<evidence type="ECO:0000259" key="6">
    <source>
        <dbReference type="PROSITE" id="PS50863"/>
    </source>
</evidence>
<evidence type="ECO:0000256" key="1">
    <source>
        <dbReference type="ARBA" id="ARBA00004123"/>
    </source>
</evidence>
<dbReference type="InterPro" id="IPR039218">
    <property type="entry name" value="REM_fam"/>
</dbReference>
<evidence type="ECO:0000313" key="7">
    <source>
        <dbReference type="EMBL" id="TMW81699.1"/>
    </source>
</evidence>
<dbReference type="GO" id="GO:0003677">
    <property type="term" value="F:DNA binding"/>
    <property type="evidence" value="ECO:0007669"/>
    <property type="project" value="UniProtKB-KW"/>
</dbReference>
<keyword evidence="2" id="KW-0805">Transcription regulation</keyword>
<dbReference type="Pfam" id="PF02362">
    <property type="entry name" value="B3"/>
    <property type="match status" value="2"/>
</dbReference>
<dbReference type="InterPro" id="IPR015300">
    <property type="entry name" value="DNA-bd_pseudobarrel_sf"/>
</dbReference>
<name>A0A6N2AIX6_SOLCI</name>
<dbReference type="SMART" id="SM01019">
    <property type="entry name" value="B3"/>
    <property type="match status" value="2"/>
</dbReference>
<keyword evidence="5" id="KW-0539">Nucleus</keyword>
<gene>
    <name evidence="7" type="ORF">EJD97_008301</name>
</gene>
<dbReference type="EMBL" id="RXGB01022210">
    <property type="protein sequence ID" value="TMW81699.1"/>
    <property type="molecule type" value="Genomic_DNA"/>
</dbReference>
<comment type="caution">
    <text evidence="7">The sequence shown here is derived from an EMBL/GenBank/DDBJ whole genome shotgun (WGS) entry which is preliminary data.</text>
</comment>
<dbReference type="InterPro" id="IPR003340">
    <property type="entry name" value="B3_DNA-bd"/>
</dbReference>
<proteinExistence type="predicted"/>
<dbReference type="CDD" id="cd10017">
    <property type="entry name" value="B3_DNA"/>
    <property type="match status" value="2"/>
</dbReference>
<sequence length="279" mass="32410">MLVDPNKHPSFCKLLFKQGFMDKILMPPIFIKENKKLLAKTCLLKTNVVGMSWETKIARENSYYFICEGDWPQFVLHHKLELGDILIFFLIDKSTFHVLPYSQKTFKNSCGRGVFQELTSSSEEEHDVGIARKLMKMKMEQKESSGVVKKEEAEGGKEENVPKSSRFSVININNKDPYFEMVVRKTHSFFMTIPKSFAIWTGITKMKKMRLVNGKGNKWTLVDIVHTRQRVYMKRGWAEFRTLNKIGNGQTCRFKLIKGNCCEYSVLQVQKIPKSKCLK</sequence>
<dbReference type="PROSITE" id="PS50863">
    <property type="entry name" value="B3"/>
    <property type="match status" value="2"/>
</dbReference>
<keyword evidence="3" id="KW-0238">DNA-binding</keyword>
<feature type="domain" description="TF-B3" evidence="6">
    <location>
        <begin position="176"/>
        <end position="270"/>
    </location>
</feature>
<dbReference type="SUPFAM" id="SSF101936">
    <property type="entry name" value="DNA-binding pseudobarrel domain"/>
    <property type="match status" value="2"/>
</dbReference>
<dbReference type="Gene3D" id="2.40.330.10">
    <property type="entry name" value="DNA-binding pseudobarrel domain"/>
    <property type="match status" value="2"/>
</dbReference>
<feature type="domain" description="TF-B3" evidence="6">
    <location>
        <begin position="22"/>
        <end position="104"/>
    </location>
</feature>
<dbReference type="AlphaFoldDB" id="A0A6N2AIX6"/>
<evidence type="ECO:0000256" key="5">
    <source>
        <dbReference type="ARBA" id="ARBA00023242"/>
    </source>
</evidence>
<organism evidence="7">
    <name type="scientific">Solanum chilense</name>
    <name type="common">Tomato</name>
    <name type="synonym">Lycopersicon chilense</name>
    <dbReference type="NCBI Taxonomy" id="4083"/>
    <lineage>
        <taxon>Eukaryota</taxon>
        <taxon>Viridiplantae</taxon>
        <taxon>Streptophyta</taxon>
        <taxon>Embryophyta</taxon>
        <taxon>Tracheophyta</taxon>
        <taxon>Spermatophyta</taxon>
        <taxon>Magnoliopsida</taxon>
        <taxon>eudicotyledons</taxon>
        <taxon>Gunneridae</taxon>
        <taxon>Pentapetalae</taxon>
        <taxon>asterids</taxon>
        <taxon>lamiids</taxon>
        <taxon>Solanales</taxon>
        <taxon>Solanaceae</taxon>
        <taxon>Solanoideae</taxon>
        <taxon>Solaneae</taxon>
        <taxon>Solanum</taxon>
        <taxon>Solanum subgen. Lycopersicon</taxon>
    </lineage>
</organism>
<protein>
    <recommendedName>
        <fullName evidence="6">TF-B3 domain-containing protein</fullName>
    </recommendedName>
</protein>
<evidence type="ECO:0000256" key="2">
    <source>
        <dbReference type="ARBA" id="ARBA00023015"/>
    </source>
</evidence>
<dbReference type="PANTHER" id="PTHR31674:SF25">
    <property type="entry name" value="B3 DOMAIN-CONTAINING TRANSCRIPTION FACTOR VRN1-LIKE"/>
    <property type="match status" value="1"/>
</dbReference>
<evidence type="ECO:0000256" key="3">
    <source>
        <dbReference type="ARBA" id="ARBA00023125"/>
    </source>
</evidence>
<evidence type="ECO:0000256" key="4">
    <source>
        <dbReference type="ARBA" id="ARBA00023163"/>
    </source>
</evidence>
<reference evidence="7" key="1">
    <citation type="submission" date="2019-05" db="EMBL/GenBank/DDBJ databases">
        <title>The de novo reference genome and transcriptome assemblies of the wild tomato species Solanum chilense.</title>
        <authorList>
            <person name="Stam R."/>
            <person name="Nosenko T."/>
            <person name="Hoerger A.C."/>
            <person name="Stephan W."/>
            <person name="Seidel M.A."/>
            <person name="Kuhn J.M.M."/>
            <person name="Haberer G."/>
            <person name="Tellier A."/>
        </authorList>
    </citation>
    <scope>NUCLEOTIDE SEQUENCE</scope>
    <source>
        <tissue evidence="7">Mature leaves</tissue>
    </source>
</reference>